<evidence type="ECO:0000256" key="1">
    <source>
        <dbReference type="ARBA" id="ARBA00001968"/>
    </source>
</evidence>
<dbReference type="Gene3D" id="3.90.950.10">
    <property type="match status" value="1"/>
</dbReference>
<gene>
    <name evidence="5" type="primary">maf</name>
    <name evidence="5" type="ORF">EQP59_10630</name>
</gene>
<proteinExistence type="inferred from homology"/>
<dbReference type="SUPFAM" id="SSF52972">
    <property type="entry name" value="ITPase-like"/>
    <property type="match status" value="1"/>
</dbReference>
<feature type="site" description="Important for substrate specificity" evidence="4">
    <location>
        <position position="21"/>
    </location>
</feature>
<feature type="site" description="Important for substrate specificity" evidence="4">
    <location>
        <position position="161"/>
    </location>
</feature>
<dbReference type="InterPro" id="IPR003697">
    <property type="entry name" value="Maf-like"/>
</dbReference>
<keyword evidence="4" id="KW-0963">Cytoplasm</keyword>
<dbReference type="GO" id="GO:0005737">
    <property type="term" value="C:cytoplasm"/>
    <property type="evidence" value="ECO:0007669"/>
    <property type="project" value="UniProtKB-SubCell"/>
</dbReference>
<comment type="caution">
    <text evidence="4">Lacks conserved residue(s) required for the propagation of feature annotation.</text>
</comment>
<dbReference type="OrthoDB" id="9807767at2"/>
<name>A0A410JU88_ORNRH</name>
<dbReference type="GO" id="GO:0036221">
    <property type="term" value="F:UTP diphosphatase activity"/>
    <property type="evidence" value="ECO:0007669"/>
    <property type="project" value="RHEA"/>
</dbReference>
<evidence type="ECO:0000313" key="5">
    <source>
        <dbReference type="EMBL" id="QAR31764.1"/>
    </source>
</evidence>
<evidence type="ECO:0000256" key="3">
    <source>
        <dbReference type="ARBA" id="ARBA00023080"/>
    </source>
</evidence>
<dbReference type="PANTHER" id="PTHR43213">
    <property type="entry name" value="BIFUNCTIONAL DTTP/UTP PYROPHOSPHATASE/METHYLTRANSFERASE PROTEIN-RELATED"/>
    <property type="match status" value="1"/>
</dbReference>
<comment type="cofactor">
    <cofactor evidence="1 4">
        <name>a divalent metal cation</name>
        <dbReference type="ChEBI" id="CHEBI:60240"/>
    </cofactor>
</comment>
<dbReference type="RefSeq" id="WP_128502201.1">
    <property type="nucleotide sequence ID" value="NZ_CP035107.1"/>
</dbReference>
<dbReference type="GO" id="GO:0009117">
    <property type="term" value="P:nucleotide metabolic process"/>
    <property type="evidence" value="ECO:0007669"/>
    <property type="project" value="UniProtKB-KW"/>
</dbReference>
<dbReference type="Pfam" id="PF02545">
    <property type="entry name" value="Maf"/>
    <property type="match status" value="1"/>
</dbReference>
<dbReference type="Proteomes" id="UP000287701">
    <property type="component" value="Chromosome"/>
</dbReference>
<evidence type="ECO:0000256" key="4">
    <source>
        <dbReference type="HAMAP-Rule" id="MF_00528"/>
    </source>
</evidence>
<comment type="catalytic activity">
    <reaction evidence="4">
        <text>dTTP + H2O = dTMP + diphosphate + H(+)</text>
        <dbReference type="Rhea" id="RHEA:28534"/>
        <dbReference type="ChEBI" id="CHEBI:15377"/>
        <dbReference type="ChEBI" id="CHEBI:15378"/>
        <dbReference type="ChEBI" id="CHEBI:33019"/>
        <dbReference type="ChEBI" id="CHEBI:37568"/>
        <dbReference type="ChEBI" id="CHEBI:63528"/>
        <dbReference type="EC" id="3.6.1.9"/>
    </reaction>
</comment>
<dbReference type="EMBL" id="CP035107">
    <property type="protein sequence ID" value="QAR31764.1"/>
    <property type="molecule type" value="Genomic_DNA"/>
</dbReference>
<feature type="site" description="Important for substrate specificity" evidence="4">
    <location>
        <position position="79"/>
    </location>
</feature>
<comment type="function">
    <text evidence="4">Nucleoside triphosphate pyrophosphatase that hydrolyzes dTTP and UTP. May have a dual role in cell division arrest and in preventing the incorporation of modified nucleotides into cellular nucleic acids.</text>
</comment>
<dbReference type="PIRSF" id="PIRSF006305">
    <property type="entry name" value="Maf"/>
    <property type="match status" value="1"/>
</dbReference>
<dbReference type="PANTHER" id="PTHR43213:SF5">
    <property type="entry name" value="BIFUNCTIONAL DTTP_UTP PYROPHOSPHATASE_METHYLTRANSFERASE PROTEIN-RELATED"/>
    <property type="match status" value="1"/>
</dbReference>
<evidence type="ECO:0000256" key="2">
    <source>
        <dbReference type="ARBA" id="ARBA00022801"/>
    </source>
</evidence>
<reference evidence="5 6" key="1">
    <citation type="submission" date="2019-01" db="EMBL/GenBank/DDBJ databases">
        <title>Whole Genome of Ornithobacterium rhinotracheale FARPER-174b.</title>
        <authorList>
            <person name="Tataje-Lavanda L.A."/>
            <person name="Montalvan A."/>
            <person name="Montesinos R."/>
            <person name="Zimic M."/>
            <person name="Fernandez-Sanchez M."/>
            <person name="Fernandez-Diaz M."/>
        </authorList>
    </citation>
    <scope>NUCLEOTIDE SEQUENCE [LARGE SCALE GENOMIC DNA]</scope>
    <source>
        <strain evidence="5 6">FARPER-174b</strain>
    </source>
</reference>
<comment type="catalytic activity">
    <reaction evidence="4">
        <text>UTP + H2O = UMP + diphosphate + H(+)</text>
        <dbReference type="Rhea" id="RHEA:29395"/>
        <dbReference type="ChEBI" id="CHEBI:15377"/>
        <dbReference type="ChEBI" id="CHEBI:15378"/>
        <dbReference type="ChEBI" id="CHEBI:33019"/>
        <dbReference type="ChEBI" id="CHEBI:46398"/>
        <dbReference type="ChEBI" id="CHEBI:57865"/>
        <dbReference type="EC" id="3.6.1.9"/>
    </reaction>
</comment>
<dbReference type="AlphaFoldDB" id="A0A410JU88"/>
<evidence type="ECO:0000313" key="6">
    <source>
        <dbReference type="Proteomes" id="UP000287701"/>
    </source>
</evidence>
<keyword evidence="3 4" id="KW-0546">Nucleotide metabolism</keyword>
<dbReference type="CDD" id="cd00555">
    <property type="entry name" value="Maf"/>
    <property type="match status" value="1"/>
</dbReference>
<dbReference type="HAMAP" id="MF_00528">
    <property type="entry name" value="Maf"/>
    <property type="match status" value="1"/>
</dbReference>
<feature type="active site" description="Proton acceptor" evidence="4">
    <location>
        <position position="78"/>
    </location>
</feature>
<dbReference type="GO" id="GO:0036218">
    <property type="term" value="F:dTTP diphosphatase activity"/>
    <property type="evidence" value="ECO:0007669"/>
    <property type="project" value="RHEA"/>
</dbReference>
<comment type="subcellular location">
    <subcellularLocation>
        <location evidence="4">Cytoplasm</location>
    </subcellularLocation>
</comment>
<dbReference type="InterPro" id="IPR029001">
    <property type="entry name" value="ITPase-like_fam"/>
</dbReference>
<dbReference type="NCBIfam" id="TIGR00172">
    <property type="entry name" value="maf"/>
    <property type="match status" value="1"/>
</dbReference>
<keyword evidence="2 4" id="KW-0378">Hydrolase</keyword>
<dbReference type="EC" id="3.6.1.9" evidence="4"/>
<sequence length="194" mass="22273">MLLLRDKLKDFELILGSQSPRREELLRGLYLEFKTQPLHADESYSAELKAENITEFLCRVKANAFQFSHEKQILITADTIVWLEDLSLEKPKNRGEAIDMLKALSGKTHEVISSVGITSTEKQIVFSDKTKVQFSTLNDEEIEFYVDTFHPFDKAGAYGVQEWIGYVGVEKLEGSYFTVMGLPVHRLYQTLKNF</sequence>
<organism evidence="5 6">
    <name type="scientific">Ornithobacterium rhinotracheale</name>
    <dbReference type="NCBI Taxonomy" id="28251"/>
    <lineage>
        <taxon>Bacteria</taxon>
        <taxon>Pseudomonadati</taxon>
        <taxon>Bacteroidota</taxon>
        <taxon>Flavobacteriia</taxon>
        <taxon>Flavobacteriales</taxon>
        <taxon>Weeksellaceae</taxon>
        <taxon>Ornithobacterium</taxon>
    </lineage>
</organism>
<accession>A0A410JU88</accession>
<protein>
    <recommendedName>
        <fullName evidence="4">dTTP/UTP pyrophosphatase</fullName>
        <shortName evidence="4">dTTPase/UTPase</shortName>
        <ecNumber evidence="4">3.6.1.9</ecNumber>
    </recommendedName>
    <alternativeName>
        <fullName evidence="4">Nucleoside triphosphate pyrophosphatase</fullName>
    </alternativeName>
    <alternativeName>
        <fullName evidence="4">Nucleotide pyrophosphatase</fullName>
        <shortName evidence="4">Nucleotide PPase</shortName>
    </alternativeName>
</protein>
<comment type="similarity">
    <text evidence="4">Belongs to the Maf family. YhdE subfamily.</text>
</comment>